<feature type="domain" description="HotDog ACOT-type" evidence="8">
    <location>
        <begin position="293"/>
        <end position="405"/>
    </location>
</feature>
<evidence type="ECO:0000256" key="2">
    <source>
        <dbReference type="ARBA" id="ARBA00010458"/>
    </source>
</evidence>
<accession>A0A401Q486</accession>
<dbReference type="PROSITE" id="PS51770">
    <property type="entry name" value="HOTDOG_ACOT"/>
    <property type="match status" value="2"/>
</dbReference>
<evidence type="ECO:0000313" key="9">
    <source>
        <dbReference type="EMBL" id="GCB80174.1"/>
    </source>
</evidence>
<dbReference type="GO" id="GO:0052689">
    <property type="term" value="F:carboxylic ester hydrolase activity"/>
    <property type="evidence" value="ECO:0007669"/>
    <property type="project" value="UniProtKB-KW"/>
</dbReference>
<dbReference type="FunFam" id="3.10.129.10:FF:000016">
    <property type="entry name" value="Acyl-coenzyme A thioesterase 9, mitochondrial"/>
    <property type="match status" value="1"/>
</dbReference>
<dbReference type="FunFam" id="3.10.129.10:FF:000012">
    <property type="entry name" value="Acyl-coenzyme A thioesterase 9, mitochondrial"/>
    <property type="match status" value="1"/>
</dbReference>
<gene>
    <name evidence="9" type="ORF">scyTo_0016124</name>
</gene>
<dbReference type="SUPFAM" id="SSF54637">
    <property type="entry name" value="Thioesterase/thiol ester dehydrase-isomerase"/>
    <property type="match status" value="2"/>
</dbReference>
<evidence type="ECO:0000256" key="5">
    <source>
        <dbReference type="ARBA" id="ARBA00022801"/>
    </source>
</evidence>
<keyword evidence="5" id="KW-0378">Hydrolase</keyword>
<evidence type="ECO:0000256" key="1">
    <source>
        <dbReference type="ARBA" id="ARBA00004173"/>
    </source>
</evidence>
<evidence type="ECO:0000259" key="8">
    <source>
        <dbReference type="PROSITE" id="PS51770"/>
    </source>
</evidence>
<keyword evidence="10" id="KW-1185">Reference proteome</keyword>
<reference evidence="9 10" key="1">
    <citation type="journal article" date="2018" name="Nat. Ecol. Evol.">
        <title>Shark genomes provide insights into elasmobranch evolution and the origin of vertebrates.</title>
        <authorList>
            <person name="Hara Y"/>
            <person name="Yamaguchi K"/>
            <person name="Onimaru K"/>
            <person name="Kadota M"/>
            <person name="Koyanagi M"/>
            <person name="Keeley SD"/>
            <person name="Tatsumi K"/>
            <person name="Tanaka K"/>
            <person name="Motone F"/>
            <person name="Kageyama Y"/>
            <person name="Nozu R"/>
            <person name="Adachi N"/>
            <person name="Nishimura O"/>
            <person name="Nakagawa R"/>
            <person name="Tanegashima C"/>
            <person name="Kiyatake I"/>
            <person name="Matsumoto R"/>
            <person name="Murakumo K"/>
            <person name="Nishida K"/>
            <person name="Terakita A"/>
            <person name="Kuratani S"/>
            <person name="Sato K"/>
            <person name="Hyodo S Kuraku.S."/>
        </authorList>
    </citation>
    <scope>NUCLEOTIDE SEQUENCE [LARGE SCALE GENOMIC DNA]</scope>
</reference>
<dbReference type="EMBL" id="BFAA01009536">
    <property type="protein sequence ID" value="GCB80174.1"/>
    <property type="molecule type" value="Genomic_DNA"/>
</dbReference>
<dbReference type="STRING" id="75743.A0A401Q486"/>
<dbReference type="OrthoDB" id="331699at2759"/>
<dbReference type="InterPro" id="IPR029069">
    <property type="entry name" value="HotDog_dom_sf"/>
</dbReference>
<keyword evidence="7" id="KW-0496">Mitochondrion</keyword>
<dbReference type="PANTHER" id="PTHR12655:SF0">
    <property type="entry name" value="ACYL-COENZYME A THIOESTERASE 9, MITOCHONDRIAL"/>
    <property type="match status" value="1"/>
</dbReference>
<sequence>KRYRILSNISSVLVRSFSSLSGSLNPAGCSPDLAEGHSKQLMNDVRTKLEQTVGASKTWSEHLKSVKERASLSNQLVSNQEDLPYRRMKDSYLETYLPLGSQPSLREKYLNVHEHVRFGRILEDLDSFGVLISYTHAKTDGPRSPISIVTALVDEIGLVKRAIRPDGDLRFTGNVTWVGKSSMEVQMHVSQYHDNVYNPVLDATFVMVARDPANKGAALINPLKPEGPEEENVFKQGHLNKTKRTKLREISLLRTAPNEEERQIIHEIFLETLDMRTVSFHSRILPENSVWMAETVLKSLEICHPQERNIFNKIFGGFLMRKAFELAWANACVYGGSRPYPIGVDDILFQKPVEIGSLLYLSSQVCYTESNYIQVRVHSEVMDPLTQQHSITNIFHFTFGSENEVKRVVPKTYGESMLYLDGKRHFKVTRS</sequence>
<evidence type="ECO:0000256" key="3">
    <source>
        <dbReference type="ARBA" id="ARBA00022487"/>
    </source>
</evidence>
<keyword evidence="3" id="KW-0719">Serine esterase</keyword>
<evidence type="ECO:0000256" key="7">
    <source>
        <dbReference type="ARBA" id="ARBA00023128"/>
    </source>
</evidence>
<dbReference type="AlphaFoldDB" id="A0A401Q486"/>
<dbReference type="OMA" id="REMLWYI"/>
<comment type="subcellular location">
    <subcellularLocation>
        <location evidence="1">Mitochondrion</location>
    </subcellularLocation>
</comment>
<dbReference type="InterPro" id="IPR033120">
    <property type="entry name" value="HOTDOG_ACOT"/>
</dbReference>
<evidence type="ECO:0000313" key="10">
    <source>
        <dbReference type="Proteomes" id="UP000288216"/>
    </source>
</evidence>
<dbReference type="Proteomes" id="UP000288216">
    <property type="component" value="Unassembled WGS sequence"/>
</dbReference>
<feature type="non-terminal residue" evidence="9">
    <location>
        <position position="1"/>
    </location>
</feature>
<dbReference type="GO" id="GO:0006637">
    <property type="term" value="P:acyl-CoA metabolic process"/>
    <property type="evidence" value="ECO:0007669"/>
    <property type="project" value="TreeGrafter"/>
</dbReference>
<comment type="similarity">
    <text evidence="2">Belongs to the acyl coenzyme A hydrolase family.</text>
</comment>
<comment type="caution">
    <text evidence="9">The sequence shown here is derived from an EMBL/GenBank/DDBJ whole genome shotgun (WGS) entry which is preliminary data.</text>
</comment>
<evidence type="ECO:0000256" key="6">
    <source>
        <dbReference type="ARBA" id="ARBA00022946"/>
    </source>
</evidence>
<dbReference type="Gene3D" id="3.10.129.10">
    <property type="entry name" value="Hotdog Thioesterase"/>
    <property type="match status" value="2"/>
</dbReference>
<dbReference type="PANTHER" id="PTHR12655">
    <property type="entry name" value="ACYL-COA THIOESTERASE"/>
    <property type="match status" value="1"/>
</dbReference>
<protein>
    <recommendedName>
        <fullName evidence="8">HotDog ACOT-type domain-containing protein</fullName>
    </recommendedName>
</protein>
<organism evidence="9 10">
    <name type="scientific">Scyliorhinus torazame</name>
    <name type="common">Cloudy catshark</name>
    <name type="synonym">Catulus torazame</name>
    <dbReference type="NCBI Taxonomy" id="75743"/>
    <lineage>
        <taxon>Eukaryota</taxon>
        <taxon>Metazoa</taxon>
        <taxon>Chordata</taxon>
        <taxon>Craniata</taxon>
        <taxon>Vertebrata</taxon>
        <taxon>Chondrichthyes</taxon>
        <taxon>Elasmobranchii</taxon>
        <taxon>Galeomorphii</taxon>
        <taxon>Galeoidea</taxon>
        <taxon>Carcharhiniformes</taxon>
        <taxon>Scyliorhinidae</taxon>
        <taxon>Scyliorhinus</taxon>
    </lineage>
</organism>
<keyword evidence="4" id="KW-0677">Repeat</keyword>
<keyword evidence="6" id="KW-0809">Transit peptide</keyword>
<proteinExistence type="inferred from homology"/>
<name>A0A401Q486_SCYTO</name>
<evidence type="ECO:0000256" key="4">
    <source>
        <dbReference type="ARBA" id="ARBA00022737"/>
    </source>
</evidence>
<dbReference type="CDD" id="cd03442">
    <property type="entry name" value="BFIT_BACH"/>
    <property type="match status" value="2"/>
</dbReference>
<feature type="domain" description="HotDog ACOT-type" evidence="8">
    <location>
        <begin position="89"/>
        <end position="213"/>
    </location>
</feature>
<dbReference type="GO" id="GO:0047617">
    <property type="term" value="F:fatty acyl-CoA hydrolase activity"/>
    <property type="evidence" value="ECO:0007669"/>
    <property type="project" value="UniProtKB-ARBA"/>
</dbReference>
<dbReference type="GO" id="GO:0005739">
    <property type="term" value="C:mitochondrion"/>
    <property type="evidence" value="ECO:0007669"/>
    <property type="project" value="UniProtKB-SubCell"/>
</dbReference>